<protein>
    <submittedName>
        <fullName evidence="1">Uncharacterized protein</fullName>
    </submittedName>
</protein>
<proteinExistence type="predicted"/>
<organism evidence="1 2">
    <name type="scientific">Lactuca saligna</name>
    <name type="common">Willowleaf lettuce</name>
    <dbReference type="NCBI Taxonomy" id="75948"/>
    <lineage>
        <taxon>Eukaryota</taxon>
        <taxon>Viridiplantae</taxon>
        <taxon>Streptophyta</taxon>
        <taxon>Embryophyta</taxon>
        <taxon>Tracheophyta</taxon>
        <taxon>Spermatophyta</taxon>
        <taxon>Magnoliopsida</taxon>
        <taxon>eudicotyledons</taxon>
        <taxon>Gunneridae</taxon>
        <taxon>Pentapetalae</taxon>
        <taxon>asterids</taxon>
        <taxon>campanulids</taxon>
        <taxon>Asterales</taxon>
        <taxon>Asteraceae</taxon>
        <taxon>Cichorioideae</taxon>
        <taxon>Cichorieae</taxon>
        <taxon>Lactucinae</taxon>
        <taxon>Lactuca</taxon>
    </lineage>
</organism>
<evidence type="ECO:0000313" key="2">
    <source>
        <dbReference type="Proteomes" id="UP001177003"/>
    </source>
</evidence>
<accession>A0AA36EDU5</accession>
<evidence type="ECO:0000313" key="1">
    <source>
        <dbReference type="EMBL" id="CAI9292543.1"/>
    </source>
</evidence>
<keyword evidence="2" id="KW-1185">Reference proteome</keyword>
<name>A0AA36EDU5_LACSI</name>
<sequence length="162" mass="17984">MISIPESRVTLPGFGPSVFSIDQLLNISYPVIGSSYVVSSSLAGVLPLEIGSPDLKRRQILSPDQFEQFFHKISEAGPHCASHLSLDHVALEPEELEKACRFIICSEKIISTILGRDLKFFDRLLTLRDCFLDVEVNLRVAEGMKLASEDMLVKAGEMYADL</sequence>
<reference evidence="1" key="1">
    <citation type="submission" date="2023-04" db="EMBL/GenBank/DDBJ databases">
        <authorList>
            <person name="Vijverberg K."/>
            <person name="Xiong W."/>
            <person name="Schranz E."/>
        </authorList>
    </citation>
    <scope>NUCLEOTIDE SEQUENCE</scope>
</reference>
<dbReference type="AlphaFoldDB" id="A0AA36EDU5"/>
<gene>
    <name evidence="1" type="ORF">LSALG_LOCUS31607</name>
</gene>
<dbReference type="Proteomes" id="UP001177003">
    <property type="component" value="Chromosome 7"/>
</dbReference>
<dbReference type="EMBL" id="OX465083">
    <property type="protein sequence ID" value="CAI9292543.1"/>
    <property type="molecule type" value="Genomic_DNA"/>
</dbReference>